<dbReference type="SUPFAM" id="SSF58104">
    <property type="entry name" value="Methyl-accepting chemotaxis protein (MCP) signaling domain"/>
    <property type="match status" value="2"/>
</dbReference>
<evidence type="ECO:0000256" key="2">
    <source>
        <dbReference type="SAM" id="Coils"/>
    </source>
</evidence>
<evidence type="ECO:0000313" key="4">
    <source>
        <dbReference type="EMBL" id="EKO39390.1"/>
    </source>
</evidence>
<dbReference type="InterPro" id="IPR004089">
    <property type="entry name" value="MCPsignal_dom"/>
</dbReference>
<protein>
    <submittedName>
        <fullName evidence="4">Methyl-accepting chemotaxis protein</fullName>
    </submittedName>
</protein>
<dbReference type="AlphaFoldDB" id="K6GR23"/>
<evidence type="ECO:0000256" key="1">
    <source>
        <dbReference type="PROSITE-ProRule" id="PRU00284"/>
    </source>
</evidence>
<dbReference type="Pfam" id="PF00015">
    <property type="entry name" value="MCPsignal"/>
    <property type="match status" value="1"/>
</dbReference>
<evidence type="ECO:0000313" key="5">
    <source>
        <dbReference type="Proteomes" id="UP000006272"/>
    </source>
</evidence>
<dbReference type="EMBL" id="ALAO01000146">
    <property type="protein sequence ID" value="EKO39390.1"/>
    <property type="molecule type" value="Genomic_DNA"/>
</dbReference>
<keyword evidence="1" id="KW-0807">Transducer</keyword>
<comment type="caution">
    <text evidence="4">The sequence shown here is derived from an EMBL/GenBank/DDBJ whole genome shotgun (WGS) entry which is preliminary data.</text>
</comment>
<accession>K6GR23</accession>
<dbReference type="Gene3D" id="1.10.287.950">
    <property type="entry name" value="Methyl-accepting chemotaxis protein"/>
    <property type="match status" value="2"/>
</dbReference>
<dbReference type="GO" id="GO:0007165">
    <property type="term" value="P:signal transduction"/>
    <property type="evidence" value="ECO:0007669"/>
    <property type="project" value="UniProtKB-KW"/>
</dbReference>
<dbReference type="Proteomes" id="UP000006272">
    <property type="component" value="Unassembled WGS sequence"/>
</dbReference>
<feature type="coiled-coil region" evidence="2">
    <location>
        <begin position="69"/>
        <end position="96"/>
    </location>
</feature>
<reference evidence="4 5" key="1">
    <citation type="submission" date="2012-07" db="EMBL/GenBank/DDBJ databases">
        <title>Draft genome sequence of Desulfovibrio magneticus str. Maddingley MBC34 obtained from a metagenomic sequence of a methanogenic enrichment isolated from coal-seam formation water in Victoria, Australia.</title>
        <authorList>
            <person name="Greenfield P."/>
            <person name="Hendry P."/>
            <person name="Li D."/>
            <person name="Rosewarne C.P."/>
            <person name="Tran-Dinh N."/>
            <person name="Elbourne L.D.H."/>
            <person name="Paulsen I.T."/>
            <person name="Midgley D.J."/>
        </authorList>
    </citation>
    <scope>NUCLEOTIDE SEQUENCE [LARGE SCALE GENOMIC DNA]</scope>
    <source>
        <strain evidence="5">Maddingley MBC34</strain>
    </source>
</reference>
<feature type="domain" description="Methyl-accepting transducer" evidence="3">
    <location>
        <begin position="10"/>
        <end position="267"/>
    </location>
</feature>
<evidence type="ECO:0000259" key="3">
    <source>
        <dbReference type="PROSITE" id="PS50111"/>
    </source>
</evidence>
<dbReference type="GO" id="GO:0016020">
    <property type="term" value="C:membrane"/>
    <property type="evidence" value="ECO:0007669"/>
    <property type="project" value="InterPro"/>
</dbReference>
<gene>
    <name evidence="4" type="ORF">B193_1914</name>
</gene>
<feature type="domain" description="Methyl-accepting transducer" evidence="3">
    <location>
        <begin position="287"/>
        <end position="449"/>
    </location>
</feature>
<proteinExistence type="predicted"/>
<keyword evidence="2" id="KW-0175">Coiled coil</keyword>
<sequence>MADTIQLADAKSMLRQCRASLDSAGHGLSSAVKAREQDFLDLGEALYSLQGSCEEIAQNAQELVSCTSAQDMHDRLHALSAELEGLTNEAAQAAGRQSLDEIDAVVVIVDELSTILSAFSKIVKHLSMLGIATRIESARLGADGRGFTTLADDVEKLANQIVSHCAGIAGRIETLRGHVGSARQRNMAILGTQEQCHDVIVRELGANIKALAEMASCSVDISQDLSRSAADIAADIGQAVRSMQFHDIVRQQVEHAEQAIGETSAMLAAEVDRAADSPALEELAAFAADVLTLQSSQIQSADNHFIRAADTLRDSLGAIAGRIRSMGDTIAGLAGGEGDDTPLSRLEAGVATVKAELGDFAAEGEALGNNMDAVAETVSGMSGAIEAIEEVGAEIELIAINASIKAAHTGTAGAALGVLALAIQRLSADARRQTDAVARILGNIASASKGLQENASRYNDQSEAWRVVGELDAVLAETTQSAARCQELFTLLRNSSRNWGGRADDLSRRIVFDREIGRALSEVRRVLDGEIAAAKMIAPGGGKGRSARLRQLFDRYTMEAERDVHEAAFGASHKAKAKALPGRAAVAAAPATASDSDFGDNVELF</sequence>
<name>K6GR23_9BACT</name>
<dbReference type="PROSITE" id="PS50111">
    <property type="entry name" value="CHEMOTAXIS_TRANSDUC_2"/>
    <property type="match status" value="2"/>
</dbReference>
<organism evidence="4 5">
    <name type="scientific">Solidesulfovibrio magneticus str. Maddingley MBC34</name>
    <dbReference type="NCBI Taxonomy" id="1206767"/>
    <lineage>
        <taxon>Bacteria</taxon>
        <taxon>Pseudomonadati</taxon>
        <taxon>Thermodesulfobacteriota</taxon>
        <taxon>Desulfovibrionia</taxon>
        <taxon>Desulfovibrionales</taxon>
        <taxon>Desulfovibrionaceae</taxon>
        <taxon>Solidesulfovibrio</taxon>
    </lineage>
</organism>
<dbReference type="PATRIC" id="fig|1206767.3.peg.1866"/>